<evidence type="ECO:0000259" key="9">
    <source>
        <dbReference type="PROSITE" id="PS50850"/>
    </source>
</evidence>
<dbReference type="Gene3D" id="1.20.1720.10">
    <property type="entry name" value="Multidrug resistance protein D"/>
    <property type="match status" value="1"/>
</dbReference>
<evidence type="ECO:0000256" key="2">
    <source>
        <dbReference type="ARBA" id="ARBA00008537"/>
    </source>
</evidence>
<keyword evidence="3" id="KW-0813">Transport</keyword>
<feature type="transmembrane region" description="Helical" evidence="8">
    <location>
        <begin position="338"/>
        <end position="359"/>
    </location>
</feature>
<comment type="caution">
    <text evidence="10">The sequence shown here is derived from an EMBL/GenBank/DDBJ whole genome shotgun (WGS) entry which is preliminary data.</text>
</comment>
<feature type="transmembrane region" description="Helical" evidence="8">
    <location>
        <begin position="232"/>
        <end position="254"/>
    </location>
</feature>
<dbReference type="InterPro" id="IPR036259">
    <property type="entry name" value="MFS_trans_sf"/>
</dbReference>
<dbReference type="Proteomes" id="UP000033047">
    <property type="component" value="Unassembled WGS sequence"/>
</dbReference>
<dbReference type="AlphaFoldDB" id="A0A0F5J6P1"/>
<feature type="transmembrane region" description="Helical" evidence="8">
    <location>
        <begin position="54"/>
        <end position="73"/>
    </location>
</feature>
<dbReference type="GO" id="GO:0022857">
    <property type="term" value="F:transmembrane transporter activity"/>
    <property type="evidence" value="ECO:0007669"/>
    <property type="project" value="InterPro"/>
</dbReference>
<feature type="transmembrane region" description="Helical" evidence="8">
    <location>
        <begin position="406"/>
        <end position="424"/>
    </location>
</feature>
<name>A0A0F5J6P1_9BACT</name>
<evidence type="ECO:0000256" key="5">
    <source>
        <dbReference type="ARBA" id="ARBA00022692"/>
    </source>
</evidence>
<organism evidence="10 11">
    <name type="scientific">Parabacteroides goldsteinii DSM 19448 = WAL 12034</name>
    <dbReference type="NCBI Taxonomy" id="927665"/>
    <lineage>
        <taxon>Bacteria</taxon>
        <taxon>Pseudomonadati</taxon>
        <taxon>Bacteroidota</taxon>
        <taxon>Bacteroidia</taxon>
        <taxon>Bacteroidales</taxon>
        <taxon>Tannerellaceae</taxon>
        <taxon>Parabacteroides</taxon>
    </lineage>
</organism>
<keyword evidence="6 8" id="KW-1133">Transmembrane helix</keyword>
<dbReference type="PANTHER" id="PTHR42718:SF9">
    <property type="entry name" value="MAJOR FACILITATOR SUPERFAMILY MULTIDRUG TRANSPORTER MFSC"/>
    <property type="match status" value="1"/>
</dbReference>
<evidence type="ECO:0000256" key="7">
    <source>
        <dbReference type="ARBA" id="ARBA00023136"/>
    </source>
</evidence>
<feature type="transmembrane region" description="Helical" evidence="8">
    <location>
        <begin position="140"/>
        <end position="158"/>
    </location>
</feature>
<comment type="similarity">
    <text evidence="2">Belongs to the major facilitator superfamily. EmrB family.</text>
</comment>
<dbReference type="NCBIfam" id="TIGR00711">
    <property type="entry name" value="efflux_EmrB"/>
    <property type="match status" value="1"/>
</dbReference>
<dbReference type="PRINTS" id="PR01036">
    <property type="entry name" value="TCRTETB"/>
</dbReference>
<dbReference type="InterPro" id="IPR004638">
    <property type="entry name" value="EmrB-like"/>
</dbReference>
<keyword evidence="5 8" id="KW-0812">Transmembrane</keyword>
<feature type="transmembrane region" description="Helical" evidence="8">
    <location>
        <begin position="201"/>
        <end position="220"/>
    </location>
</feature>
<dbReference type="GeneID" id="69979607"/>
<dbReference type="PROSITE" id="PS50850">
    <property type="entry name" value="MFS"/>
    <property type="match status" value="1"/>
</dbReference>
<dbReference type="Gene3D" id="1.20.1250.20">
    <property type="entry name" value="MFS general substrate transporter like domains"/>
    <property type="match status" value="1"/>
</dbReference>
<dbReference type="HOGENOM" id="CLU_000960_28_0_10"/>
<feature type="transmembrane region" description="Helical" evidence="8">
    <location>
        <begin position="310"/>
        <end position="331"/>
    </location>
</feature>
<evidence type="ECO:0000256" key="6">
    <source>
        <dbReference type="ARBA" id="ARBA00022989"/>
    </source>
</evidence>
<evidence type="ECO:0000256" key="3">
    <source>
        <dbReference type="ARBA" id="ARBA00022448"/>
    </source>
</evidence>
<dbReference type="GO" id="GO:0005886">
    <property type="term" value="C:plasma membrane"/>
    <property type="evidence" value="ECO:0007669"/>
    <property type="project" value="UniProtKB-SubCell"/>
</dbReference>
<dbReference type="SUPFAM" id="SSF103473">
    <property type="entry name" value="MFS general substrate transporter"/>
    <property type="match status" value="1"/>
</dbReference>
<feature type="transmembrane region" description="Helical" evidence="8">
    <location>
        <begin position="371"/>
        <end position="394"/>
    </location>
</feature>
<evidence type="ECO:0000256" key="8">
    <source>
        <dbReference type="SAM" id="Phobius"/>
    </source>
</evidence>
<evidence type="ECO:0000313" key="11">
    <source>
        <dbReference type="Proteomes" id="UP000033047"/>
    </source>
</evidence>
<evidence type="ECO:0000313" key="10">
    <source>
        <dbReference type="EMBL" id="KKB53541.1"/>
    </source>
</evidence>
<feature type="transmembrane region" description="Helical" evidence="8">
    <location>
        <begin position="82"/>
        <end position="101"/>
    </location>
</feature>
<feature type="transmembrane region" description="Helical" evidence="8">
    <location>
        <begin position="492"/>
        <end position="509"/>
    </location>
</feature>
<accession>A0A0F5J6P1</accession>
<dbReference type="EMBL" id="AQHV01000014">
    <property type="protein sequence ID" value="KKB53541.1"/>
    <property type="molecule type" value="Genomic_DNA"/>
</dbReference>
<feature type="transmembrane region" description="Helical" evidence="8">
    <location>
        <begin position="170"/>
        <end position="189"/>
    </location>
</feature>
<proteinExistence type="inferred from homology"/>
<sequence length="520" mass="57379">MGKNGNTNDNAYKWLVLGNIMIGTFMAVLDSTVVNTGLPAIMGTLGASINTAEWVLTGYMLAIASILPAAAWLSDRFGYKRIYFLSLLVFTFGSFMCGNSTSIEELIFWRVIEGLGCGAIMPVGMAIVSNVFPPEQRGTALGFWAIASAASVSFGPSIGGYLVDNLNWNYIFYVNVPVGALALFVTAILQKEYKAETVQPFDIPGFITSGIFLPLFMYGLSEVNSSTNTQGWNSPVVLGSMWISALMFILFIYIELTVKHPLINLRIFKDRNFTLANVMMFIFGVGMFGSTFLIPLYLQNNLGYSALQAGMFFIPVGIIQGFCSPTAGALGQKINPKILIAGGLILMALSFYLNIFLSFLTEKWYIMMSLYLRGIGMGILFTPLLTLSLARISVVQMAQASSITNIVRQMGGSFGVAIFSHMLTQRTSYHTQRYSEALNYTGEIYHQTIDKLSFFALQTTGTTEETAKSLAEQLIIKRLELEAYIGGINDDFYIAFIVTLLCLLPVFWLRQVKKGKINKQ</sequence>
<dbReference type="PANTHER" id="PTHR42718">
    <property type="entry name" value="MAJOR FACILITATOR SUPERFAMILY MULTIDRUG TRANSPORTER MFSC"/>
    <property type="match status" value="1"/>
</dbReference>
<gene>
    <name evidence="10" type="ORF">HMPREF1535_03083</name>
</gene>
<feature type="domain" description="Major facilitator superfamily (MFS) profile" evidence="9">
    <location>
        <begin position="16"/>
        <end position="514"/>
    </location>
</feature>
<protein>
    <submittedName>
        <fullName evidence="10">Drug:H+ antiporter-2 (14 Spanner) (DHA2) family drug resistance MFS transporter</fullName>
    </submittedName>
</protein>
<dbReference type="Pfam" id="PF07690">
    <property type="entry name" value="MFS_1"/>
    <property type="match status" value="1"/>
</dbReference>
<keyword evidence="7 8" id="KW-0472">Membrane</keyword>
<evidence type="ECO:0000256" key="1">
    <source>
        <dbReference type="ARBA" id="ARBA00004651"/>
    </source>
</evidence>
<feature type="transmembrane region" description="Helical" evidence="8">
    <location>
        <begin position="12"/>
        <end position="34"/>
    </location>
</feature>
<evidence type="ECO:0000256" key="4">
    <source>
        <dbReference type="ARBA" id="ARBA00022475"/>
    </source>
</evidence>
<dbReference type="PATRIC" id="fig|927665.4.peg.3171"/>
<dbReference type="CDD" id="cd17503">
    <property type="entry name" value="MFS_LmrB_MDR_like"/>
    <property type="match status" value="1"/>
</dbReference>
<comment type="subcellular location">
    <subcellularLocation>
        <location evidence="1">Cell membrane</location>
        <topology evidence="1">Multi-pass membrane protein</topology>
    </subcellularLocation>
</comment>
<dbReference type="InterPro" id="IPR011701">
    <property type="entry name" value="MFS"/>
</dbReference>
<reference evidence="10 11" key="1">
    <citation type="submission" date="2013-04" db="EMBL/GenBank/DDBJ databases">
        <title>The Genome Sequence of Parabacteroides goldsteinii DSM 19448.</title>
        <authorList>
            <consortium name="The Broad Institute Genomics Platform"/>
            <person name="Earl A."/>
            <person name="Ward D."/>
            <person name="Feldgarden M."/>
            <person name="Gevers D."/>
            <person name="Martens E."/>
            <person name="Sakamoto M."/>
            <person name="Benno Y."/>
            <person name="Song Y."/>
            <person name="Liu C."/>
            <person name="Lee J."/>
            <person name="Bolanos M."/>
            <person name="Vaisanen M.L."/>
            <person name="Finegold S.M."/>
            <person name="Walker B."/>
            <person name="Young S."/>
            <person name="Zeng Q."/>
            <person name="Gargeya S."/>
            <person name="Fitzgerald M."/>
            <person name="Haas B."/>
            <person name="Abouelleil A."/>
            <person name="Allen A.W."/>
            <person name="Alvarado L."/>
            <person name="Arachchi H.M."/>
            <person name="Berlin A.M."/>
            <person name="Chapman S.B."/>
            <person name="Gainer-Dewar J."/>
            <person name="Goldberg J."/>
            <person name="Griggs A."/>
            <person name="Gujja S."/>
            <person name="Hansen M."/>
            <person name="Howarth C."/>
            <person name="Imamovic A."/>
            <person name="Ireland A."/>
            <person name="Larimer J."/>
            <person name="McCowan C."/>
            <person name="Murphy C."/>
            <person name="Pearson M."/>
            <person name="Poon T.W."/>
            <person name="Priest M."/>
            <person name="Roberts A."/>
            <person name="Saif S."/>
            <person name="Shea T."/>
            <person name="Sisk P."/>
            <person name="Sykes S."/>
            <person name="Wortman J."/>
            <person name="Nusbaum C."/>
            <person name="Birren B."/>
        </authorList>
    </citation>
    <scope>NUCLEOTIDE SEQUENCE [LARGE SCALE GENOMIC DNA]</scope>
    <source>
        <strain evidence="10 11">DSM 19448</strain>
    </source>
</reference>
<dbReference type="RefSeq" id="WP_007652898.1">
    <property type="nucleotide sequence ID" value="NZ_KQ033913.1"/>
</dbReference>
<dbReference type="STRING" id="927665.HMPREF1535_03083"/>
<feature type="transmembrane region" description="Helical" evidence="8">
    <location>
        <begin position="275"/>
        <end position="298"/>
    </location>
</feature>
<keyword evidence="4" id="KW-1003">Cell membrane</keyword>
<dbReference type="InterPro" id="IPR020846">
    <property type="entry name" value="MFS_dom"/>
</dbReference>
<feature type="transmembrane region" description="Helical" evidence="8">
    <location>
        <begin position="107"/>
        <end position="128"/>
    </location>
</feature>